<accession>A0A1G9HNZ0</accession>
<keyword evidence="2 5" id="KW-0812">Transmembrane</keyword>
<dbReference type="AlphaFoldDB" id="A0A1G9HNZ0"/>
<dbReference type="STRING" id="137658.SAMN05216186_11598"/>
<proteinExistence type="predicted"/>
<comment type="subcellular location">
    <subcellularLocation>
        <location evidence="1">Membrane</location>
    </subcellularLocation>
</comment>
<keyword evidence="4 5" id="KW-0472">Membrane</keyword>
<organism evidence="6 7">
    <name type="scientific">Pseudomonas indica</name>
    <dbReference type="NCBI Taxonomy" id="137658"/>
    <lineage>
        <taxon>Bacteria</taxon>
        <taxon>Pseudomonadati</taxon>
        <taxon>Pseudomonadota</taxon>
        <taxon>Gammaproteobacteria</taxon>
        <taxon>Pseudomonadales</taxon>
        <taxon>Pseudomonadaceae</taxon>
        <taxon>Pseudomonas</taxon>
    </lineage>
</organism>
<dbReference type="Pfam" id="PF01124">
    <property type="entry name" value="MAPEG"/>
    <property type="match status" value="1"/>
</dbReference>
<evidence type="ECO:0000256" key="2">
    <source>
        <dbReference type="ARBA" id="ARBA00022692"/>
    </source>
</evidence>
<dbReference type="EMBL" id="FNFD01000015">
    <property type="protein sequence ID" value="SDL14707.1"/>
    <property type="molecule type" value="Genomic_DNA"/>
</dbReference>
<dbReference type="GO" id="GO:0016020">
    <property type="term" value="C:membrane"/>
    <property type="evidence" value="ECO:0007669"/>
    <property type="project" value="UniProtKB-SubCell"/>
</dbReference>
<dbReference type="InterPro" id="IPR001129">
    <property type="entry name" value="Membr-assoc_MAPEG"/>
</dbReference>
<keyword evidence="7" id="KW-1185">Reference proteome</keyword>
<dbReference type="Gene3D" id="1.20.120.550">
    <property type="entry name" value="Membrane associated eicosanoid/glutathione metabolism-like domain"/>
    <property type="match status" value="1"/>
</dbReference>
<reference evidence="6 7" key="1">
    <citation type="submission" date="2016-10" db="EMBL/GenBank/DDBJ databases">
        <authorList>
            <person name="de Groot N.N."/>
        </authorList>
    </citation>
    <scope>NUCLEOTIDE SEQUENCE [LARGE SCALE GENOMIC DNA]</scope>
    <source>
        <strain evidence="6 7">JCM 21544</strain>
    </source>
</reference>
<evidence type="ECO:0000256" key="5">
    <source>
        <dbReference type="SAM" id="Phobius"/>
    </source>
</evidence>
<dbReference type="RefSeq" id="WP_084336412.1">
    <property type="nucleotide sequence ID" value="NZ_FNFD01000015.1"/>
</dbReference>
<name>A0A1G9HNZ0_9PSED</name>
<feature type="transmembrane region" description="Helical" evidence="5">
    <location>
        <begin position="113"/>
        <end position="135"/>
    </location>
</feature>
<dbReference type="Proteomes" id="UP000198706">
    <property type="component" value="Unassembled WGS sequence"/>
</dbReference>
<feature type="transmembrane region" description="Helical" evidence="5">
    <location>
        <begin position="66"/>
        <end position="93"/>
    </location>
</feature>
<dbReference type="InterPro" id="IPR023352">
    <property type="entry name" value="MAPEG-like_dom_sf"/>
</dbReference>
<evidence type="ECO:0000256" key="4">
    <source>
        <dbReference type="ARBA" id="ARBA00023136"/>
    </source>
</evidence>
<dbReference type="SUPFAM" id="SSF161084">
    <property type="entry name" value="MAPEG domain-like"/>
    <property type="match status" value="1"/>
</dbReference>
<protein>
    <recommendedName>
        <fullName evidence="8">MAPEG family protein</fullName>
    </recommendedName>
</protein>
<sequence>MEMIYPMFALVLLKFGVGLSLGISRVLSVKRRQVDPRYYRLFCGSPPPEHVQKLGRNFSNLFEVPMLFYIAGVMAIALGIDSPLLLALGWAFVVSRIVHSAIHITYNNSFHRFLAYLVSSVIVLVMWIDLVVVVGGRG</sequence>
<evidence type="ECO:0000256" key="3">
    <source>
        <dbReference type="ARBA" id="ARBA00022989"/>
    </source>
</evidence>
<evidence type="ECO:0000313" key="6">
    <source>
        <dbReference type="EMBL" id="SDL14707.1"/>
    </source>
</evidence>
<keyword evidence="3 5" id="KW-1133">Transmembrane helix</keyword>
<evidence type="ECO:0000313" key="7">
    <source>
        <dbReference type="Proteomes" id="UP000198706"/>
    </source>
</evidence>
<evidence type="ECO:0000256" key="1">
    <source>
        <dbReference type="ARBA" id="ARBA00004370"/>
    </source>
</evidence>
<evidence type="ECO:0008006" key="8">
    <source>
        <dbReference type="Google" id="ProtNLM"/>
    </source>
</evidence>
<gene>
    <name evidence="6" type="ORF">SAMN05216186_11598</name>
</gene>